<organism evidence="2 3">
    <name type="scientific">Cinchona calisaya</name>
    <dbReference type="NCBI Taxonomy" id="153742"/>
    <lineage>
        <taxon>Eukaryota</taxon>
        <taxon>Viridiplantae</taxon>
        <taxon>Streptophyta</taxon>
        <taxon>Embryophyta</taxon>
        <taxon>Tracheophyta</taxon>
        <taxon>Spermatophyta</taxon>
        <taxon>Magnoliopsida</taxon>
        <taxon>eudicotyledons</taxon>
        <taxon>Gunneridae</taxon>
        <taxon>Pentapetalae</taxon>
        <taxon>asterids</taxon>
        <taxon>lamiids</taxon>
        <taxon>Gentianales</taxon>
        <taxon>Rubiaceae</taxon>
        <taxon>Cinchonoideae</taxon>
        <taxon>Cinchoneae</taxon>
        <taxon>Cinchona</taxon>
    </lineage>
</organism>
<dbReference type="Proteomes" id="UP001630127">
    <property type="component" value="Unassembled WGS sequence"/>
</dbReference>
<protein>
    <recommendedName>
        <fullName evidence="4">Myb-like domain-containing protein</fullName>
    </recommendedName>
</protein>
<accession>A0ABD2YLE7</accession>
<evidence type="ECO:0000256" key="1">
    <source>
        <dbReference type="SAM" id="MobiDB-lite"/>
    </source>
</evidence>
<name>A0ABD2YLE7_9GENT</name>
<dbReference type="EMBL" id="JBJUIK010000013">
    <property type="protein sequence ID" value="KAL3506784.1"/>
    <property type="molecule type" value="Genomic_DNA"/>
</dbReference>
<dbReference type="InterPro" id="IPR001005">
    <property type="entry name" value="SANT/Myb"/>
</dbReference>
<evidence type="ECO:0000313" key="3">
    <source>
        <dbReference type="Proteomes" id="UP001630127"/>
    </source>
</evidence>
<reference evidence="2 3" key="1">
    <citation type="submission" date="2024-11" db="EMBL/GenBank/DDBJ databases">
        <title>A near-complete genome assembly of Cinchona calisaya.</title>
        <authorList>
            <person name="Lian D.C."/>
            <person name="Zhao X.W."/>
            <person name="Wei L."/>
        </authorList>
    </citation>
    <scope>NUCLEOTIDE SEQUENCE [LARGE SCALE GENOMIC DNA]</scope>
    <source>
        <tissue evidence="2">Nenye</tissue>
    </source>
</reference>
<dbReference type="AlphaFoldDB" id="A0ABD2YLE7"/>
<dbReference type="CDD" id="cd00167">
    <property type="entry name" value="SANT"/>
    <property type="match status" value="1"/>
</dbReference>
<evidence type="ECO:0000313" key="2">
    <source>
        <dbReference type="EMBL" id="KAL3506784.1"/>
    </source>
</evidence>
<feature type="region of interest" description="Disordered" evidence="1">
    <location>
        <begin position="25"/>
        <end position="51"/>
    </location>
</feature>
<sequence>MIPNNSPSMMKHHQEAAATAVAIQQQQHMSYHHHGSGDGGGGSSVSASGGMFQQQRSAAAAMVSYNNNNNNNNDGRASVSGVLDSSNNTTTTTATTTRFQPNLHGISMDWTPEEQAILDEGLKTYASESSLIRYAKIAVLLKNKTVRDVALRCKWMMKRDFSKRRKDDLILTRKSKERKEKVTDPSAMSSHAMMQAAIDGVTGELLHQNSQAFEQISANLATYQIQNNIGLFCQARDNICQIIKRINEPPYIMKHMPSLPVEVNEELANSILPQSTLPMRIAASVKRGGDHQGMS</sequence>
<dbReference type="InterPro" id="IPR022228">
    <property type="entry name" value="DUF3755"/>
</dbReference>
<gene>
    <name evidence="2" type="ORF">ACH5RR_032166</name>
</gene>
<dbReference type="PANTHER" id="PTHR14000:SF45">
    <property type="entry name" value="FINGER CCCH DOMAIN PROTEIN, PUTATIVE (DUF3755)-RELATED"/>
    <property type="match status" value="1"/>
</dbReference>
<evidence type="ECO:0008006" key="4">
    <source>
        <dbReference type="Google" id="ProtNLM"/>
    </source>
</evidence>
<dbReference type="InterPro" id="IPR009057">
    <property type="entry name" value="Homeodomain-like_sf"/>
</dbReference>
<proteinExistence type="predicted"/>
<dbReference type="Pfam" id="PF12579">
    <property type="entry name" value="DUF3755"/>
    <property type="match status" value="1"/>
</dbReference>
<dbReference type="PANTHER" id="PTHR14000">
    <property type="entry name" value="FINGER CCCH DOMAIN PROTEIN, PUTATIVE (DUF3755)-RELATED"/>
    <property type="match status" value="1"/>
</dbReference>
<keyword evidence="3" id="KW-1185">Reference proteome</keyword>
<dbReference type="SUPFAM" id="SSF46689">
    <property type="entry name" value="Homeodomain-like"/>
    <property type="match status" value="1"/>
</dbReference>
<comment type="caution">
    <text evidence="2">The sequence shown here is derived from an EMBL/GenBank/DDBJ whole genome shotgun (WGS) entry which is preliminary data.</text>
</comment>
<dbReference type="Gene3D" id="1.10.10.60">
    <property type="entry name" value="Homeodomain-like"/>
    <property type="match status" value="1"/>
</dbReference>